<feature type="compositionally biased region" description="Basic and acidic residues" evidence="2">
    <location>
        <begin position="553"/>
        <end position="562"/>
    </location>
</feature>
<dbReference type="OrthoDB" id="71899at2759"/>
<dbReference type="GeneID" id="20807363"/>
<accession>W4GPW9</accession>
<protein>
    <submittedName>
        <fullName evidence="3">Uncharacterized protein</fullName>
    </submittedName>
</protein>
<proteinExistence type="predicted"/>
<reference evidence="3" key="1">
    <citation type="submission" date="2013-12" db="EMBL/GenBank/DDBJ databases">
        <title>The Genome Sequence of Aphanomyces astaci APO3.</title>
        <authorList>
            <consortium name="The Broad Institute Genomics Platform"/>
            <person name="Russ C."/>
            <person name="Tyler B."/>
            <person name="van West P."/>
            <person name="Dieguez-Uribeondo J."/>
            <person name="Young S.K."/>
            <person name="Zeng Q."/>
            <person name="Gargeya S."/>
            <person name="Fitzgerald M."/>
            <person name="Abouelleil A."/>
            <person name="Alvarado L."/>
            <person name="Chapman S.B."/>
            <person name="Gainer-Dewar J."/>
            <person name="Goldberg J."/>
            <person name="Griggs A."/>
            <person name="Gujja S."/>
            <person name="Hansen M."/>
            <person name="Howarth C."/>
            <person name="Imamovic A."/>
            <person name="Ireland A."/>
            <person name="Larimer J."/>
            <person name="McCowan C."/>
            <person name="Murphy C."/>
            <person name="Pearson M."/>
            <person name="Poon T.W."/>
            <person name="Priest M."/>
            <person name="Roberts A."/>
            <person name="Saif S."/>
            <person name="Shea T."/>
            <person name="Sykes S."/>
            <person name="Wortman J."/>
            <person name="Nusbaum C."/>
            <person name="Birren B."/>
        </authorList>
    </citation>
    <scope>NUCLEOTIDE SEQUENCE [LARGE SCALE GENOMIC DNA]</scope>
    <source>
        <strain evidence="3">APO3</strain>
    </source>
</reference>
<feature type="compositionally biased region" description="Polar residues" evidence="2">
    <location>
        <begin position="30"/>
        <end position="40"/>
    </location>
</feature>
<feature type="coiled-coil region" evidence="1">
    <location>
        <begin position="112"/>
        <end position="162"/>
    </location>
</feature>
<dbReference type="AlphaFoldDB" id="W4GPW9"/>
<sequence>MQPKSRRNSLAILVTMIKKKAVGGGAYGRPQSSGATSSLQEKLRQSEEALATAQKTIAEQQAREKDLKKLLEVHSCMEPSGGDVNGGGHGGAMNSLMEAKTQALNHIHGQKVRTLMKSIHQLQDQVATMKAQDKEHRRSALIQNLRKQQRDQELVLDVLKDTLKTKVGDFHDSLDAVNEFILKKTLGGPKRFRPKTREELELEFVDLDQKYKRAMASLKRVKSETQQPPQEAPRHISQSHDVPDVGAMQRELEALRVLVAAKDNNLQTQATDIQALKTRMEDLLLVHDKWERTKAKYVASKAAIAKLQDDAIRLIQAKELEVARREQVDVELAWLKDVQHAEKGDSATLQQQVETFKAQHAALQLHIDEQQQKWTDDRLAIMAQLRTQESHVASIEAQSSLFASQVVSLTAERDGLQTKLNESLAATATLQQMLATHADDAEVSNDAAALTAAATKETELLALVEAKHQQLKAYEKQILASKLLARLHKKEKEQLLLQLDKLRTLVSTSAPPTDASRVIAQAQLKLSVDVAAPTMAVERHTEVALATPPAVEPVEHPVESPGKDPAAMPDQVTPSLETTPNAEIESQQEQRAPQKSVDFVNGVVASALLGISKDSPKLSVEHQQNEAMRPIESPSAVAAEVADALAEEYRFF</sequence>
<evidence type="ECO:0000256" key="1">
    <source>
        <dbReference type="SAM" id="Coils"/>
    </source>
</evidence>
<evidence type="ECO:0000313" key="3">
    <source>
        <dbReference type="EMBL" id="ETV81780.1"/>
    </source>
</evidence>
<gene>
    <name evidence="3" type="ORF">H257_05367</name>
</gene>
<feature type="region of interest" description="Disordered" evidence="2">
    <location>
        <begin position="551"/>
        <end position="596"/>
    </location>
</feature>
<name>W4GPW9_APHAT</name>
<keyword evidence="1" id="KW-0175">Coiled coil</keyword>
<dbReference type="RefSeq" id="XP_009828517.1">
    <property type="nucleotide sequence ID" value="XM_009830215.1"/>
</dbReference>
<feature type="compositionally biased region" description="Polar residues" evidence="2">
    <location>
        <begin position="572"/>
        <end position="593"/>
    </location>
</feature>
<evidence type="ECO:0000256" key="2">
    <source>
        <dbReference type="SAM" id="MobiDB-lite"/>
    </source>
</evidence>
<dbReference type="EMBL" id="KI913123">
    <property type="protein sequence ID" value="ETV81780.1"/>
    <property type="molecule type" value="Genomic_DNA"/>
</dbReference>
<feature type="non-terminal residue" evidence="3">
    <location>
        <position position="1"/>
    </location>
</feature>
<feature type="region of interest" description="Disordered" evidence="2">
    <location>
        <begin position="23"/>
        <end position="55"/>
    </location>
</feature>
<dbReference type="VEuPathDB" id="FungiDB:H257_05367"/>
<feature type="region of interest" description="Disordered" evidence="2">
    <location>
        <begin position="219"/>
        <end position="242"/>
    </location>
</feature>
<organism evidence="3">
    <name type="scientific">Aphanomyces astaci</name>
    <name type="common">Crayfish plague agent</name>
    <dbReference type="NCBI Taxonomy" id="112090"/>
    <lineage>
        <taxon>Eukaryota</taxon>
        <taxon>Sar</taxon>
        <taxon>Stramenopiles</taxon>
        <taxon>Oomycota</taxon>
        <taxon>Saprolegniomycetes</taxon>
        <taxon>Saprolegniales</taxon>
        <taxon>Verrucalvaceae</taxon>
        <taxon>Aphanomyces</taxon>
    </lineage>
</organism>